<protein>
    <submittedName>
        <fullName evidence="4">Phosphocholine cytidylyltransferase family protein</fullName>
    </submittedName>
</protein>
<dbReference type="InterPro" id="IPR050065">
    <property type="entry name" value="GlmU-like"/>
</dbReference>
<reference evidence="4" key="1">
    <citation type="journal article" date="2020" name="mSystems">
        <title>Genome- and Community-Level Interaction Insights into Carbon Utilization and Element Cycling Functions of Hydrothermarchaeota in Hydrothermal Sediment.</title>
        <authorList>
            <person name="Zhou Z."/>
            <person name="Liu Y."/>
            <person name="Xu W."/>
            <person name="Pan J."/>
            <person name="Luo Z.H."/>
            <person name="Li M."/>
        </authorList>
    </citation>
    <scope>NUCLEOTIDE SEQUENCE [LARGE SCALE GENOMIC DNA]</scope>
    <source>
        <strain evidence="4">HyVt-489</strain>
    </source>
</reference>
<organism evidence="4">
    <name type="scientific">Hellea balneolensis</name>
    <dbReference type="NCBI Taxonomy" id="287478"/>
    <lineage>
        <taxon>Bacteria</taxon>
        <taxon>Pseudomonadati</taxon>
        <taxon>Pseudomonadota</taxon>
        <taxon>Alphaproteobacteria</taxon>
        <taxon>Maricaulales</taxon>
        <taxon>Robiginitomaculaceae</taxon>
        <taxon>Hellea</taxon>
    </lineage>
</organism>
<proteinExistence type="predicted"/>
<dbReference type="Proteomes" id="UP000886042">
    <property type="component" value="Unassembled WGS sequence"/>
</dbReference>
<dbReference type="EMBL" id="DRMN01000354">
    <property type="protein sequence ID" value="HFB55348.1"/>
    <property type="molecule type" value="Genomic_DNA"/>
</dbReference>
<evidence type="ECO:0000313" key="4">
    <source>
        <dbReference type="EMBL" id="HFB55348.1"/>
    </source>
</evidence>
<keyword evidence="1" id="KW-0808">Transferase</keyword>
<dbReference type="Pfam" id="PF00483">
    <property type="entry name" value="NTP_transferase"/>
    <property type="match status" value="1"/>
</dbReference>
<comment type="caution">
    <text evidence="4">The sequence shown here is derived from an EMBL/GenBank/DDBJ whole genome shotgun (WGS) entry which is preliminary data.</text>
</comment>
<dbReference type="PANTHER" id="PTHR43584">
    <property type="entry name" value="NUCLEOTIDYL TRANSFERASE"/>
    <property type="match status" value="1"/>
</dbReference>
<evidence type="ECO:0000256" key="2">
    <source>
        <dbReference type="ARBA" id="ARBA00022695"/>
    </source>
</evidence>
<sequence length="252" mass="28012">MKTIILSAGRGSRLLPLTADLPKCLLPMGESTVLGHQLHMLREAGLTDVHIVVGFKAALVEKEIAKHAAHLNISTVYNPFYQVSDNLASCWMARSAMDDNFLLINGDTLFEADLLSNVIASKTNNIQVTIDHKDSYDWDDMKVTLDGNRLRGIGKNLKPHDTHGESIGMLRFMGEGVFKFRKMLDDIMHTPGGTDAWFLSAIDTLAKSEFPVLTHSIKGLKWAELDNQEDYAICTEMFGGVQNNVRHIYPVA</sequence>
<dbReference type="CDD" id="cd02523">
    <property type="entry name" value="PC_cytidylyltransferase"/>
    <property type="match status" value="1"/>
</dbReference>
<dbReference type="PANTHER" id="PTHR43584:SF8">
    <property type="entry name" value="N-ACETYLMURAMATE ALPHA-1-PHOSPHATE URIDYLYLTRANSFERASE"/>
    <property type="match status" value="1"/>
</dbReference>
<dbReference type="GO" id="GO:0016779">
    <property type="term" value="F:nucleotidyltransferase activity"/>
    <property type="evidence" value="ECO:0007669"/>
    <property type="project" value="UniProtKB-KW"/>
</dbReference>
<dbReference type="SUPFAM" id="SSF53448">
    <property type="entry name" value="Nucleotide-diphospho-sugar transferases"/>
    <property type="match status" value="1"/>
</dbReference>
<name>A0A7C3C621_9PROT</name>
<dbReference type="InterPro" id="IPR029044">
    <property type="entry name" value="Nucleotide-diphossugar_trans"/>
</dbReference>
<dbReference type="AlphaFoldDB" id="A0A7C3C621"/>
<evidence type="ECO:0000256" key="1">
    <source>
        <dbReference type="ARBA" id="ARBA00022679"/>
    </source>
</evidence>
<accession>A0A7C3C621</accession>
<evidence type="ECO:0000259" key="3">
    <source>
        <dbReference type="Pfam" id="PF00483"/>
    </source>
</evidence>
<dbReference type="Gene3D" id="3.90.550.10">
    <property type="entry name" value="Spore Coat Polysaccharide Biosynthesis Protein SpsA, Chain A"/>
    <property type="match status" value="1"/>
</dbReference>
<feature type="domain" description="Nucleotidyl transferase" evidence="3">
    <location>
        <begin position="2"/>
        <end position="130"/>
    </location>
</feature>
<keyword evidence="2 4" id="KW-0548">Nucleotidyltransferase</keyword>
<gene>
    <name evidence="4" type="ORF">ENJ46_05435</name>
</gene>
<dbReference type="InterPro" id="IPR005835">
    <property type="entry name" value="NTP_transferase_dom"/>
</dbReference>